<dbReference type="PANTHER" id="PTHR11786:SF0">
    <property type="entry name" value="ARYLAMINE N-ACETYLTRANSFERASE 4-RELATED"/>
    <property type="match status" value="1"/>
</dbReference>
<dbReference type="PANTHER" id="PTHR11786">
    <property type="entry name" value="N-HYDROXYARYLAMINE O-ACETYLTRANSFERASE"/>
    <property type="match status" value="1"/>
</dbReference>
<evidence type="ECO:0000256" key="1">
    <source>
        <dbReference type="ARBA" id="ARBA00006547"/>
    </source>
</evidence>
<sequence>MISGISAGYLRRLGISDPGTPSAEALFALQRAHLERIPYENIDIQLGRPPGIDPELSARRIAAGRGGYCFHLNGAFAALLESLGYEVTRHVGGVYEDLDAREVNGNHMALVVRVDGTPYFVDAGLGDGPYDPLPLLEGSYEQGEFGYRMEPLTGPDGPGWSLQSAGGPFPVTNFRAAPSVIADFEAEHLRLSTAEDSSFVRTLTLLRRDAEGIDLLRGRVLTRIDGAKGPSETELTGAEEFYDAIATVFGRELDDLTADDRAALWTKVTRAHEAWLTEQAAKA</sequence>
<comment type="similarity">
    <text evidence="1 2">Belongs to the arylamine N-acetyltransferase family.</text>
</comment>
<protein>
    <submittedName>
        <fullName evidence="3">Arylamine N-acetyltransferase</fullName>
    </submittedName>
</protein>
<dbReference type="GO" id="GO:0016407">
    <property type="term" value="F:acetyltransferase activity"/>
    <property type="evidence" value="ECO:0007669"/>
    <property type="project" value="InterPro"/>
</dbReference>
<keyword evidence="3" id="KW-0808">Transferase</keyword>
<evidence type="ECO:0000313" key="4">
    <source>
        <dbReference type="Proteomes" id="UP000325211"/>
    </source>
</evidence>
<dbReference type="PRINTS" id="PR01543">
    <property type="entry name" value="ANATRNSFRASE"/>
</dbReference>
<accession>A0A5P2D3Y6</accession>
<reference evidence="3 4" key="1">
    <citation type="submission" date="2018-05" db="EMBL/GenBank/DDBJ databases">
        <title>Streptomyces venezuelae.</title>
        <authorList>
            <person name="Kim W."/>
            <person name="Lee N."/>
            <person name="Cho B.-K."/>
        </authorList>
    </citation>
    <scope>NUCLEOTIDE SEQUENCE [LARGE SCALE GENOMIC DNA]</scope>
    <source>
        <strain evidence="3 4">ATCC 21782</strain>
    </source>
</reference>
<dbReference type="AlphaFoldDB" id="A0A5P2D3Y6"/>
<dbReference type="Gene3D" id="2.40.128.150">
    <property type="entry name" value="Cysteine proteinases"/>
    <property type="match status" value="1"/>
</dbReference>
<organism evidence="3 4">
    <name type="scientific">Streptomyces venezuelae</name>
    <dbReference type="NCBI Taxonomy" id="54571"/>
    <lineage>
        <taxon>Bacteria</taxon>
        <taxon>Bacillati</taxon>
        <taxon>Actinomycetota</taxon>
        <taxon>Actinomycetes</taxon>
        <taxon>Kitasatosporales</taxon>
        <taxon>Streptomycetaceae</taxon>
        <taxon>Streptomyces</taxon>
    </lineage>
</organism>
<dbReference type="Gene3D" id="3.30.2140.10">
    <property type="entry name" value="Arylamine N-acetyltransferase"/>
    <property type="match status" value="1"/>
</dbReference>
<dbReference type="OrthoDB" id="7181050at2"/>
<dbReference type="InterPro" id="IPR001447">
    <property type="entry name" value="Arylamine_N-AcTrfase"/>
</dbReference>
<dbReference type="InterPro" id="IPR038765">
    <property type="entry name" value="Papain-like_cys_pep_sf"/>
</dbReference>
<dbReference type="SUPFAM" id="SSF54001">
    <property type="entry name" value="Cysteine proteinases"/>
    <property type="match status" value="1"/>
</dbReference>
<evidence type="ECO:0000256" key="2">
    <source>
        <dbReference type="RuleBase" id="RU003452"/>
    </source>
</evidence>
<evidence type="ECO:0000313" key="3">
    <source>
        <dbReference type="EMBL" id="QES49453.1"/>
    </source>
</evidence>
<dbReference type="Pfam" id="PF00797">
    <property type="entry name" value="Acetyltransf_2"/>
    <property type="match status" value="1"/>
</dbReference>
<gene>
    <name evidence="3" type="ORF">DEJ50_18190</name>
</gene>
<dbReference type="Proteomes" id="UP000325211">
    <property type="component" value="Chromosome"/>
</dbReference>
<dbReference type="RefSeq" id="WP_150209035.1">
    <property type="nucleotide sequence ID" value="NZ_CP029190.1"/>
</dbReference>
<name>A0A5P2D3Y6_STRVZ</name>
<dbReference type="EMBL" id="CP029190">
    <property type="protein sequence ID" value="QES49453.1"/>
    <property type="molecule type" value="Genomic_DNA"/>
</dbReference>
<proteinExistence type="inferred from homology"/>